<dbReference type="PANTHER" id="PTHR47970:SF12">
    <property type="entry name" value="KINESIN FAMILY MEMBER 11"/>
    <property type="match status" value="1"/>
</dbReference>
<evidence type="ECO:0000259" key="17">
    <source>
        <dbReference type="PROSITE" id="PS50067"/>
    </source>
</evidence>
<dbReference type="OMA" id="DWETFDQ"/>
<dbReference type="PRINTS" id="PR00380">
    <property type="entry name" value="KINESINHEAVY"/>
</dbReference>
<dbReference type="Pfam" id="PF00225">
    <property type="entry name" value="Kinesin"/>
    <property type="match status" value="1"/>
</dbReference>
<feature type="binding site" evidence="14">
    <location>
        <begin position="170"/>
        <end position="177"/>
    </location>
    <ligand>
        <name>ATP</name>
        <dbReference type="ChEBI" id="CHEBI:30616"/>
    </ligand>
</feature>
<evidence type="ECO:0000256" key="4">
    <source>
        <dbReference type="ARBA" id="ARBA00022618"/>
    </source>
</evidence>
<sequence length="1080" mass="121157">MAGGGPRYQGVAANHARTSSTVSRVLSQTSSQSSNVASPSLHGNNKRPLSAAAQHTATNKRKEREFEKSRDQESLIENKETNIQVVLRCRGRNEREIRENSSVVVSAPDGARGRDLCVQTSSSTPLSNKIYTFDRVFGPEADQEMVFDDVVQPMLEEVLSGYNCTVFAYGQTGTGKTYTMSGDVIDILGSYSPNAGIIPRTLYKLFSALDAANTEYSVKCSFIELYNEDLRDLLSIDEEVKLRMFEDSSKRSVLIQGMEEVVISSAADGVKYLQSGTEKRQVAATRSNEFSSRSHTVFTILVHIKETAEGDDVLRVGKLNLVDLAGSENISRSGAENKRAREAGMINQSLLTLGRVINALVEHSPHIPYRESKLTRLLQDSLGGRTKTCIIATVSPARVNLEETVSTLDYAYKAKNIHNKPQMNKMMTKKALIKDYIMEIEKLKHDLIASRQKTGVYLSNETYEELTLENESRRVLLDEKERKTLALENSLKATREQFEQNIKLFMETKSHLEKTHSTLNETRQTLGRTEQSLFHVKQNLAEETVLRKAHQATETNLDDVAQNLKSKLDESVGDIFKLHAKVERKSHIESHNKERWSELQSLMGDQLALIETRIDDFAKSQLIFSDSMTGRLTGFIVKEMKRLTDNYQYVEGQFRKFNEQQGKLTDSLGDSRTQAEAVVGEIKALREEVKGRLGEGLKGLNKAAERIAGEVVGELIEFQQQINASYNQLGHEIKFLFDDTNRHIRSQTQEIVNLKTQLAEASQRATCHLTTTSDNLKEAIEEETLIRLQERDHLLKQISCMVCDIVDSQERRLNGRIFSIQNGLIIATQEAGRNAVQQSDALDVLVEKEAMFSKKIHAQKEDVKRTMVRAAQTADVKGLQIQQSTRAIHAETTTLVETQIQDVDVQMAALDEFVVRAGEQIVRGHDLHSQLVEASGQTMWKAQSTLSSELGGMKKDVEIFGRDGLNTSEDQKPFIRQFCNTALENFSSLRHTLTSAAISEDTSTGQTPRKKEYPYPSTWNLTRPHDEMLAHLRRTPLGKIDPNKTSNTPNGILLKIVPPSANSQDVPRLGENENDMMVET</sequence>
<dbReference type="InterPro" id="IPR001752">
    <property type="entry name" value="Kinesin_motor_dom"/>
</dbReference>
<feature type="domain" description="Kinesin motor" evidence="17">
    <location>
        <begin position="82"/>
        <end position="417"/>
    </location>
</feature>
<keyword evidence="6 14" id="KW-0547">Nucleotide-binding</keyword>
<dbReference type="Proteomes" id="UP000186594">
    <property type="component" value="Unassembled WGS sequence"/>
</dbReference>
<evidence type="ECO:0000256" key="12">
    <source>
        <dbReference type="ARBA" id="ARBA00023306"/>
    </source>
</evidence>
<dbReference type="EMBL" id="LXFE01000515">
    <property type="protein sequence ID" value="OLL25029.1"/>
    <property type="molecule type" value="Genomic_DNA"/>
</dbReference>
<feature type="compositionally biased region" description="Polar residues" evidence="16">
    <location>
        <begin position="998"/>
        <end position="1007"/>
    </location>
</feature>
<keyword evidence="2" id="KW-0963">Cytoplasm</keyword>
<dbReference type="GO" id="GO:0008574">
    <property type="term" value="F:plus-end-directed microtubule motor activity"/>
    <property type="evidence" value="ECO:0007669"/>
    <property type="project" value="TreeGrafter"/>
</dbReference>
<feature type="coiled-coil region" evidence="15">
    <location>
        <begin position="463"/>
        <end position="497"/>
    </location>
</feature>
<dbReference type="GO" id="GO:0051301">
    <property type="term" value="P:cell division"/>
    <property type="evidence" value="ECO:0007669"/>
    <property type="project" value="UniProtKB-KW"/>
</dbReference>
<comment type="caution">
    <text evidence="18">The sequence shown here is derived from an EMBL/GenBank/DDBJ whole genome shotgun (WGS) entry which is preliminary data.</text>
</comment>
<dbReference type="PROSITE" id="PS50067">
    <property type="entry name" value="KINESIN_MOTOR_2"/>
    <property type="match status" value="1"/>
</dbReference>
<keyword evidence="4" id="KW-0132">Cell division</keyword>
<dbReference type="GO" id="GO:0008017">
    <property type="term" value="F:microtubule binding"/>
    <property type="evidence" value="ECO:0007669"/>
    <property type="project" value="InterPro"/>
</dbReference>
<dbReference type="STRING" id="1198029.A0A1U7LQX0"/>
<keyword evidence="12" id="KW-0131">Cell cycle</keyword>
<feature type="compositionally biased region" description="Basic and acidic residues" evidence="16">
    <location>
        <begin position="60"/>
        <end position="75"/>
    </location>
</feature>
<evidence type="ECO:0000256" key="1">
    <source>
        <dbReference type="ARBA" id="ARBA00004245"/>
    </source>
</evidence>
<dbReference type="InterPro" id="IPR027417">
    <property type="entry name" value="P-loop_NTPase"/>
</dbReference>
<dbReference type="GO" id="GO:0007018">
    <property type="term" value="P:microtubule-based movement"/>
    <property type="evidence" value="ECO:0007669"/>
    <property type="project" value="InterPro"/>
</dbReference>
<dbReference type="Pfam" id="PF13931">
    <property type="entry name" value="Microtub_bind"/>
    <property type="match status" value="1"/>
</dbReference>
<dbReference type="InterPro" id="IPR019821">
    <property type="entry name" value="Kinesin_motor_CS"/>
</dbReference>
<evidence type="ECO:0000256" key="10">
    <source>
        <dbReference type="ARBA" id="ARBA00023175"/>
    </source>
</evidence>
<dbReference type="PANTHER" id="PTHR47970">
    <property type="entry name" value="KINESIN-LIKE PROTEIN KIF11"/>
    <property type="match status" value="1"/>
</dbReference>
<keyword evidence="5" id="KW-0493">Microtubule</keyword>
<evidence type="ECO:0000256" key="11">
    <source>
        <dbReference type="ARBA" id="ARBA00023212"/>
    </source>
</evidence>
<dbReference type="FunFam" id="3.40.850.10:FF:000051">
    <property type="entry name" value="Kinesin-like protein bimC"/>
    <property type="match status" value="1"/>
</dbReference>
<dbReference type="OrthoDB" id="3176171at2759"/>
<feature type="region of interest" description="Disordered" evidence="16">
    <location>
        <begin position="998"/>
        <end position="1019"/>
    </location>
</feature>
<organism evidence="18 19">
    <name type="scientific">Neolecta irregularis (strain DAH-3)</name>
    <dbReference type="NCBI Taxonomy" id="1198029"/>
    <lineage>
        <taxon>Eukaryota</taxon>
        <taxon>Fungi</taxon>
        <taxon>Dikarya</taxon>
        <taxon>Ascomycota</taxon>
        <taxon>Taphrinomycotina</taxon>
        <taxon>Neolectales</taxon>
        <taxon>Neolectaceae</taxon>
        <taxon>Neolecta</taxon>
    </lineage>
</organism>
<feature type="region of interest" description="Disordered" evidence="16">
    <location>
        <begin position="1057"/>
        <end position="1080"/>
    </location>
</feature>
<dbReference type="InterPro" id="IPR047149">
    <property type="entry name" value="KIF11-like"/>
</dbReference>
<dbReference type="GO" id="GO:0005634">
    <property type="term" value="C:nucleus"/>
    <property type="evidence" value="ECO:0007669"/>
    <property type="project" value="TreeGrafter"/>
</dbReference>
<comment type="subcellular location">
    <subcellularLocation>
        <location evidence="1">Cytoplasm</location>
        <location evidence="1">Cytoskeleton</location>
    </subcellularLocation>
</comment>
<dbReference type="SUPFAM" id="SSF52540">
    <property type="entry name" value="P-loop containing nucleoside triphosphate hydrolases"/>
    <property type="match status" value="1"/>
</dbReference>
<evidence type="ECO:0000256" key="13">
    <source>
        <dbReference type="ARBA" id="ARBA00034704"/>
    </source>
</evidence>
<protein>
    <submittedName>
        <fullName evidence="18">Kinesin-like protein bimC</fullName>
    </submittedName>
</protein>
<reference evidence="18 19" key="1">
    <citation type="submission" date="2016-04" db="EMBL/GenBank/DDBJ databases">
        <title>Evolutionary innovation and constraint leading to complex multicellularity in the Ascomycota.</title>
        <authorList>
            <person name="Cisse O."/>
            <person name="Nguyen A."/>
            <person name="Hewitt D.A."/>
            <person name="Jedd G."/>
            <person name="Stajich J.E."/>
        </authorList>
    </citation>
    <scope>NUCLEOTIDE SEQUENCE [LARGE SCALE GENOMIC DNA]</scope>
    <source>
        <strain evidence="18 19">DAH-3</strain>
    </source>
</reference>
<evidence type="ECO:0000256" key="2">
    <source>
        <dbReference type="ARBA" id="ARBA00022490"/>
    </source>
</evidence>
<keyword evidence="11" id="KW-0206">Cytoskeleton</keyword>
<evidence type="ECO:0000256" key="5">
    <source>
        <dbReference type="ARBA" id="ARBA00022701"/>
    </source>
</evidence>
<dbReference type="GO" id="GO:0005524">
    <property type="term" value="F:ATP binding"/>
    <property type="evidence" value="ECO:0007669"/>
    <property type="project" value="UniProtKB-UniRule"/>
</dbReference>
<evidence type="ECO:0000256" key="7">
    <source>
        <dbReference type="ARBA" id="ARBA00022776"/>
    </source>
</evidence>
<dbReference type="Gene3D" id="3.40.850.10">
    <property type="entry name" value="Kinesin motor domain"/>
    <property type="match status" value="1"/>
</dbReference>
<keyword evidence="3" id="KW-0597">Phosphoprotein</keyword>
<dbReference type="GO" id="GO:0072686">
    <property type="term" value="C:mitotic spindle"/>
    <property type="evidence" value="ECO:0007669"/>
    <property type="project" value="TreeGrafter"/>
</dbReference>
<keyword evidence="8 14" id="KW-0067">ATP-binding</keyword>
<evidence type="ECO:0000256" key="16">
    <source>
        <dbReference type="SAM" id="MobiDB-lite"/>
    </source>
</evidence>
<evidence type="ECO:0000313" key="18">
    <source>
        <dbReference type="EMBL" id="OLL25029.1"/>
    </source>
</evidence>
<evidence type="ECO:0000256" key="3">
    <source>
        <dbReference type="ARBA" id="ARBA00022553"/>
    </source>
</evidence>
<accession>A0A1U7LQX0</accession>
<evidence type="ECO:0000256" key="9">
    <source>
        <dbReference type="ARBA" id="ARBA00023054"/>
    </source>
</evidence>
<evidence type="ECO:0000256" key="8">
    <source>
        <dbReference type="ARBA" id="ARBA00022840"/>
    </source>
</evidence>
<evidence type="ECO:0000256" key="15">
    <source>
        <dbReference type="SAM" id="Coils"/>
    </source>
</evidence>
<evidence type="ECO:0000256" key="14">
    <source>
        <dbReference type="PROSITE-ProRule" id="PRU00283"/>
    </source>
</evidence>
<keyword evidence="19" id="KW-1185">Reference proteome</keyword>
<proteinExistence type="inferred from homology"/>
<feature type="compositionally biased region" description="Low complexity" evidence="16">
    <location>
        <begin position="16"/>
        <end position="41"/>
    </location>
</feature>
<gene>
    <name evidence="18" type="ORF">NEOLI_000135</name>
</gene>
<keyword evidence="9 15" id="KW-0175">Coiled coil</keyword>
<dbReference type="InterPro" id="IPR036961">
    <property type="entry name" value="Kinesin_motor_dom_sf"/>
</dbReference>
<evidence type="ECO:0000256" key="6">
    <source>
        <dbReference type="ARBA" id="ARBA00022741"/>
    </source>
</evidence>
<dbReference type="AlphaFoldDB" id="A0A1U7LQX0"/>
<dbReference type="GO" id="GO:0000073">
    <property type="term" value="P:initial mitotic spindle pole body separation"/>
    <property type="evidence" value="ECO:0007669"/>
    <property type="project" value="TreeGrafter"/>
</dbReference>
<dbReference type="SMART" id="SM00129">
    <property type="entry name" value="KISc"/>
    <property type="match status" value="1"/>
</dbReference>
<name>A0A1U7LQX0_NEOID</name>
<dbReference type="InterPro" id="IPR047241">
    <property type="entry name" value="KIF11-like_kin_motor_dom"/>
</dbReference>
<dbReference type="CDD" id="cd01364">
    <property type="entry name" value="KISc_BimC_Eg5"/>
    <property type="match status" value="1"/>
</dbReference>
<dbReference type="InterPro" id="IPR025901">
    <property type="entry name" value="Kinesin-assoc_MT-bd_dom"/>
</dbReference>
<keyword evidence="10 14" id="KW-0505">Motor protein</keyword>
<dbReference type="PROSITE" id="PS00411">
    <property type="entry name" value="KINESIN_MOTOR_1"/>
    <property type="match status" value="1"/>
</dbReference>
<feature type="region of interest" description="Disordered" evidence="16">
    <location>
        <begin position="1"/>
        <end position="75"/>
    </location>
</feature>
<keyword evidence="7" id="KW-0498">Mitosis</keyword>
<dbReference type="GO" id="GO:0005876">
    <property type="term" value="C:spindle microtubule"/>
    <property type="evidence" value="ECO:0007669"/>
    <property type="project" value="TreeGrafter"/>
</dbReference>
<evidence type="ECO:0000313" key="19">
    <source>
        <dbReference type="Proteomes" id="UP000186594"/>
    </source>
</evidence>
<comment type="similarity">
    <text evidence="13">Belongs to the TRAFAC class myosin-kinesin ATPase superfamily. Kinesin family. KIN-5/BimC subfamily.</text>
</comment>